<keyword evidence="3" id="KW-0472">Membrane</keyword>
<feature type="signal peptide" evidence="6">
    <location>
        <begin position="1"/>
        <end position="15"/>
    </location>
</feature>
<dbReference type="SUPFAM" id="SSF50182">
    <property type="entry name" value="Sm-like ribonucleoproteins"/>
    <property type="match status" value="1"/>
</dbReference>
<keyword evidence="5 8" id="KW-0449">Lipoprotein</keyword>
<evidence type="ECO:0000256" key="1">
    <source>
        <dbReference type="ARBA" id="ARBA00022475"/>
    </source>
</evidence>
<dbReference type="InterPro" id="IPR047807">
    <property type="entry name" value="YgdI/YgdR-like_SH3-like"/>
</dbReference>
<evidence type="ECO:0000313" key="9">
    <source>
        <dbReference type="Proteomes" id="UP001597295"/>
    </source>
</evidence>
<dbReference type="RefSeq" id="WP_379877993.1">
    <property type="nucleotide sequence ID" value="NZ_JBHUIP010000014.1"/>
</dbReference>
<protein>
    <submittedName>
        <fullName evidence="8">YgdI/YgdR family lipoprotein</fullName>
    </submittedName>
</protein>
<feature type="chain" id="PRO_5046912663" evidence="6">
    <location>
        <begin position="16"/>
        <end position="70"/>
    </location>
</feature>
<dbReference type="InterPro" id="IPR010305">
    <property type="entry name" value="YgdI/YgdR-like"/>
</dbReference>
<keyword evidence="9" id="KW-1185">Reference proteome</keyword>
<accession>A0ABW5DVW3</accession>
<dbReference type="NCBIfam" id="NF033216">
    <property type="entry name" value="lipo_YgdI_YgdR"/>
    <property type="match status" value="1"/>
</dbReference>
<evidence type="ECO:0000256" key="5">
    <source>
        <dbReference type="ARBA" id="ARBA00023288"/>
    </source>
</evidence>
<evidence type="ECO:0000256" key="4">
    <source>
        <dbReference type="ARBA" id="ARBA00023139"/>
    </source>
</evidence>
<dbReference type="PANTHER" id="PTHR37011:SF1">
    <property type="entry name" value="POT FAMILY PEPTIDE TRANSPORT PROTEIN"/>
    <property type="match status" value="1"/>
</dbReference>
<dbReference type="InterPro" id="IPR010920">
    <property type="entry name" value="LSM_dom_sf"/>
</dbReference>
<evidence type="ECO:0000259" key="7">
    <source>
        <dbReference type="Pfam" id="PF06004"/>
    </source>
</evidence>
<proteinExistence type="predicted"/>
<dbReference type="PANTHER" id="PTHR37011">
    <property type="entry name" value="POT FAMILY PEPTIDE TRANSPORT PROTEIN-RELATED"/>
    <property type="match status" value="1"/>
</dbReference>
<feature type="domain" description="Lipoprotein YgdI/YgdR-like SH3-like" evidence="7">
    <location>
        <begin position="21"/>
        <end position="69"/>
    </location>
</feature>
<dbReference type="EMBL" id="JBHUIP010000014">
    <property type="protein sequence ID" value="MFD2264858.1"/>
    <property type="molecule type" value="Genomic_DNA"/>
</dbReference>
<evidence type="ECO:0000313" key="8">
    <source>
        <dbReference type="EMBL" id="MFD2264858.1"/>
    </source>
</evidence>
<evidence type="ECO:0000256" key="6">
    <source>
        <dbReference type="SAM" id="SignalP"/>
    </source>
</evidence>
<dbReference type="PROSITE" id="PS51257">
    <property type="entry name" value="PROKAR_LIPOPROTEIN"/>
    <property type="match status" value="1"/>
</dbReference>
<evidence type="ECO:0000256" key="2">
    <source>
        <dbReference type="ARBA" id="ARBA00022729"/>
    </source>
</evidence>
<organism evidence="8 9">
    <name type="scientific">Lacibacterium aquatile</name>
    <dbReference type="NCBI Taxonomy" id="1168082"/>
    <lineage>
        <taxon>Bacteria</taxon>
        <taxon>Pseudomonadati</taxon>
        <taxon>Pseudomonadota</taxon>
        <taxon>Alphaproteobacteria</taxon>
        <taxon>Rhodospirillales</taxon>
        <taxon>Rhodospirillaceae</taxon>
    </lineage>
</organism>
<name>A0ABW5DVW3_9PROT</name>
<dbReference type="Proteomes" id="UP001597295">
    <property type="component" value="Unassembled WGS sequence"/>
</dbReference>
<evidence type="ECO:0000256" key="3">
    <source>
        <dbReference type="ARBA" id="ARBA00023136"/>
    </source>
</evidence>
<comment type="caution">
    <text evidence="8">The sequence shown here is derived from an EMBL/GenBank/DDBJ whole genome shotgun (WGS) entry which is preliminary data.</text>
</comment>
<keyword evidence="2 6" id="KW-0732">Signal</keyword>
<dbReference type="Gene3D" id="2.30.30.100">
    <property type="match status" value="1"/>
</dbReference>
<dbReference type="Pfam" id="PF06004">
    <property type="entry name" value="DUF903"/>
    <property type="match status" value="1"/>
</dbReference>
<gene>
    <name evidence="8" type="ORF">ACFSM5_18270</name>
</gene>
<sequence>MALRAALILSSLLLAACGSSQYLISTQNGTMITAYSKPELDKKTGMMEYKDADGRRVSINKDQVVQIVER</sequence>
<keyword evidence="1" id="KW-1003">Cell membrane</keyword>
<reference evidence="9" key="1">
    <citation type="journal article" date="2019" name="Int. J. Syst. Evol. Microbiol.">
        <title>The Global Catalogue of Microorganisms (GCM) 10K type strain sequencing project: providing services to taxonomists for standard genome sequencing and annotation.</title>
        <authorList>
            <consortium name="The Broad Institute Genomics Platform"/>
            <consortium name="The Broad Institute Genome Sequencing Center for Infectious Disease"/>
            <person name="Wu L."/>
            <person name="Ma J."/>
        </authorList>
    </citation>
    <scope>NUCLEOTIDE SEQUENCE [LARGE SCALE GENOMIC DNA]</scope>
    <source>
        <strain evidence="9">CGMCC 1.19062</strain>
    </source>
</reference>
<keyword evidence="4" id="KW-0564">Palmitate</keyword>